<dbReference type="SUPFAM" id="SSF57048">
    <property type="entry name" value="Gurmarin-like"/>
    <property type="match status" value="1"/>
</dbReference>
<evidence type="ECO:0000256" key="8">
    <source>
        <dbReference type="SAM" id="Phobius"/>
    </source>
</evidence>
<keyword evidence="11" id="KW-1185">Reference proteome</keyword>
<evidence type="ECO:0000256" key="9">
    <source>
        <dbReference type="SAM" id="SignalP"/>
    </source>
</evidence>
<keyword evidence="5" id="KW-0295">Fungicide</keyword>
<evidence type="ECO:0000256" key="1">
    <source>
        <dbReference type="ARBA" id="ARBA00004613"/>
    </source>
</evidence>
<keyword evidence="8" id="KW-1133">Transmembrane helix</keyword>
<keyword evidence="8" id="KW-0472">Membrane</keyword>
<reference evidence="10" key="1">
    <citation type="submission" date="2021-12" db="EMBL/GenBank/DDBJ databases">
        <authorList>
            <person name="King R."/>
        </authorList>
    </citation>
    <scope>NUCLEOTIDE SEQUENCE</scope>
</reference>
<dbReference type="Proteomes" id="UP001154078">
    <property type="component" value="Chromosome 9"/>
</dbReference>
<evidence type="ECO:0000256" key="7">
    <source>
        <dbReference type="ARBA" id="ARBA00023157"/>
    </source>
</evidence>
<keyword evidence="3" id="KW-0964">Secreted</keyword>
<dbReference type="GO" id="GO:0031640">
    <property type="term" value="P:killing of cells of another organism"/>
    <property type="evidence" value="ECO:0007669"/>
    <property type="project" value="UniProtKB-KW"/>
</dbReference>
<keyword evidence="7" id="KW-1015">Disulfide bond</keyword>
<dbReference type="InterPro" id="IPR024206">
    <property type="entry name" value="Gurmarin/antimicrobial_peptd"/>
</dbReference>
<dbReference type="GO" id="GO:0005576">
    <property type="term" value="C:extracellular region"/>
    <property type="evidence" value="ECO:0007669"/>
    <property type="project" value="UniProtKB-SubCell"/>
</dbReference>
<feature type="transmembrane region" description="Helical" evidence="8">
    <location>
        <begin position="47"/>
        <end position="68"/>
    </location>
</feature>
<evidence type="ECO:0000313" key="11">
    <source>
        <dbReference type="Proteomes" id="UP001154078"/>
    </source>
</evidence>
<feature type="chain" id="PRO_5040513555" evidence="9">
    <location>
        <begin position="24"/>
        <end position="134"/>
    </location>
</feature>
<evidence type="ECO:0000256" key="2">
    <source>
        <dbReference type="ARBA" id="ARBA00007887"/>
    </source>
</evidence>
<name>A0A9P0FNR7_BRAAE</name>
<keyword evidence="8" id="KW-0812">Transmembrane</keyword>
<evidence type="ECO:0000313" key="10">
    <source>
        <dbReference type="EMBL" id="CAH0564916.1"/>
    </source>
</evidence>
<keyword evidence="6" id="KW-0960">Knottin</keyword>
<evidence type="ECO:0000256" key="5">
    <source>
        <dbReference type="ARBA" id="ARBA00022577"/>
    </source>
</evidence>
<feature type="signal peptide" evidence="9">
    <location>
        <begin position="1"/>
        <end position="23"/>
    </location>
</feature>
<keyword evidence="4" id="KW-0929">Antimicrobial</keyword>
<dbReference type="OrthoDB" id="4865510at2759"/>
<dbReference type="AlphaFoldDB" id="A0A9P0FNR7"/>
<dbReference type="InterPro" id="IPR009101">
    <property type="entry name" value="Gurmarin/antifun_pep"/>
</dbReference>
<gene>
    <name evidence="10" type="ORF">MELIAE_LOCUS13355</name>
</gene>
<evidence type="ECO:0000256" key="3">
    <source>
        <dbReference type="ARBA" id="ARBA00022525"/>
    </source>
</evidence>
<sequence>MQFLGMIFVVLFALISFQSVVLACINNGDGCQPDGRQVIFSTNKHCFLVNPHLFIIHKCRCVFRVILLQLIYTPPFKMQFLGMIFVVLFALISFQSVVLACINNGDGCQPDGRQGNCCSGYCHKEPGWAAGYCR</sequence>
<evidence type="ECO:0000256" key="4">
    <source>
        <dbReference type="ARBA" id="ARBA00022529"/>
    </source>
</evidence>
<protein>
    <submittedName>
        <fullName evidence="10">Uncharacterized protein</fullName>
    </submittedName>
</protein>
<feature type="transmembrane region" description="Helical" evidence="8">
    <location>
        <begin position="80"/>
        <end position="100"/>
    </location>
</feature>
<keyword evidence="9" id="KW-0732">Signal</keyword>
<dbReference type="PROSITE" id="PS60011">
    <property type="entry name" value="PLANT_C6_AMP"/>
    <property type="match status" value="1"/>
</dbReference>
<accession>A0A9P0FNR7</accession>
<evidence type="ECO:0000256" key="6">
    <source>
        <dbReference type="ARBA" id="ARBA00022854"/>
    </source>
</evidence>
<comment type="similarity">
    <text evidence="2">Belongs to the AMP family.</text>
</comment>
<organism evidence="10 11">
    <name type="scientific">Brassicogethes aeneus</name>
    <name type="common">Rape pollen beetle</name>
    <name type="synonym">Meligethes aeneus</name>
    <dbReference type="NCBI Taxonomy" id="1431903"/>
    <lineage>
        <taxon>Eukaryota</taxon>
        <taxon>Metazoa</taxon>
        <taxon>Ecdysozoa</taxon>
        <taxon>Arthropoda</taxon>
        <taxon>Hexapoda</taxon>
        <taxon>Insecta</taxon>
        <taxon>Pterygota</taxon>
        <taxon>Neoptera</taxon>
        <taxon>Endopterygota</taxon>
        <taxon>Coleoptera</taxon>
        <taxon>Polyphaga</taxon>
        <taxon>Cucujiformia</taxon>
        <taxon>Nitidulidae</taxon>
        <taxon>Meligethinae</taxon>
        <taxon>Brassicogethes</taxon>
    </lineage>
</organism>
<dbReference type="EMBL" id="OV121140">
    <property type="protein sequence ID" value="CAH0564916.1"/>
    <property type="molecule type" value="Genomic_DNA"/>
</dbReference>
<dbReference type="GO" id="GO:0050832">
    <property type="term" value="P:defense response to fungus"/>
    <property type="evidence" value="ECO:0007669"/>
    <property type="project" value="UniProtKB-KW"/>
</dbReference>
<dbReference type="Pfam" id="PF11410">
    <property type="entry name" value="Antifungal_pept"/>
    <property type="match status" value="1"/>
</dbReference>
<comment type="subcellular location">
    <subcellularLocation>
        <location evidence="1">Secreted</location>
    </subcellularLocation>
</comment>
<dbReference type="InterPro" id="IPR013006">
    <property type="entry name" value="Antimicrobial_C6_CS"/>
</dbReference>
<proteinExistence type="inferred from homology"/>